<accession>V4J4C9</accession>
<evidence type="ECO:0000313" key="4">
    <source>
        <dbReference type="EMBL" id="ESP90222.1"/>
    </source>
</evidence>
<evidence type="ECO:0000259" key="3">
    <source>
        <dbReference type="Pfam" id="PF26238"/>
    </source>
</evidence>
<dbReference type="InterPro" id="IPR058775">
    <property type="entry name" value="DUF8054_M"/>
</dbReference>
<evidence type="ECO:0000313" key="5">
    <source>
        <dbReference type="Proteomes" id="UP000017840"/>
    </source>
</evidence>
<organism evidence="4 5">
    <name type="scientific">Candidatus Halobonum tyrrellensis G22</name>
    <dbReference type="NCBI Taxonomy" id="1324957"/>
    <lineage>
        <taxon>Archaea</taxon>
        <taxon>Methanobacteriati</taxon>
        <taxon>Methanobacteriota</taxon>
        <taxon>Stenosarchaea group</taxon>
        <taxon>Halobacteria</taxon>
        <taxon>Halobacteriales</taxon>
        <taxon>Haloferacaceae</taxon>
        <taxon>Candidatus Halobonum</taxon>
    </lineage>
</organism>
<protein>
    <submittedName>
        <fullName evidence="4">Uncharacterized protein</fullName>
    </submittedName>
</protein>
<dbReference type="Proteomes" id="UP000017840">
    <property type="component" value="Unassembled WGS sequence"/>
</dbReference>
<dbReference type="Pfam" id="PF26236">
    <property type="entry name" value="DUF8054_N"/>
    <property type="match status" value="1"/>
</dbReference>
<feature type="domain" description="DUF8054" evidence="2">
    <location>
        <begin position="18"/>
        <end position="85"/>
    </location>
</feature>
<reference evidence="4 5" key="1">
    <citation type="journal article" date="2013" name="Genome Announc.">
        <title>Draft Genome Sequence of 'Candidatus Halobonum tyrrellensis' Strain G22, Isolated from the Hypersaline Waters of Lake Tyrrell, Australia.</title>
        <authorList>
            <person name="Ugalde J.A."/>
            <person name="Narasingarao P."/>
            <person name="Kuo S."/>
            <person name="Podell S."/>
            <person name="Allen E.E."/>
        </authorList>
    </citation>
    <scope>NUCLEOTIDE SEQUENCE [LARGE SCALE GENOMIC DNA]</scope>
    <source>
        <strain evidence="4 5">G22</strain>
    </source>
</reference>
<evidence type="ECO:0000256" key="1">
    <source>
        <dbReference type="SAM" id="Phobius"/>
    </source>
</evidence>
<keyword evidence="5" id="KW-1185">Reference proteome</keyword>
<name>V4J4C9_9EURY</name>
<evidence type="ECO:0000259" key="2">
    <source>
        <dbReference type="Pfam" id="PF26236"/>
    </source>
</evidence>
<feature type="transmembrane region" description="Helical" evidence="1">
    <location>
        <begin position="36"/>
        <end position="67"/>
    </location>
</feature>
<feature type="domain" description="DUF8054" evidence="3">
    <location>
        <begin position="124"/>
        <end position="230"/>
    </location>
</feature>
<proteinExistence type="predicted"/>
<dbReference type="eggNOG" id="arCOG08971">
    <property type="taxonomic scope" value="Archaea"/>
</dbReference>
<dbReference type="EMBL" id="ASGZ01000001">
    <property type="protein sequence ID" value="ESP90222.1"/>
    <property type="molecule type" value="Genomic_DNA"/>
</dbReference>
<keyword evidence="1" id="KW-1133">Transmembrane helix</keyword>
<dbReference type="AlphaFoldDB" id="V4J4C9"/>
<keyword evidence="1" id="KW-0812">Transmembrane</keyword>
<comment type="caution">
    <text evidence="4">The sequence shown here is derived from an EMBL/GenBank/DDBJ whole genome shotgun (WGS) entry which is preliminary data.</text>
</comment>
<keyword evidence="1" id="KW-0472">Membrane</keyword>
<dbReference type="Pfam" id="PF26238">
    <property type="entry name" value="DUF8054_M"/>
    <property type="match status" value="1"/>
</dbReference>
<gene>
    <name evidence="4" type="ORF">K933_00135</name>
</gene>
<sequence length="288" mass="29731">MAGEASRVSSALTDLGFAREEYTGENRCWPCTALNLLLLAVGCALLSLLSPLVGVAAAVVGCGAVWLRGYLLPYTPRVGPRLAARLPGDPFHVGPAVAADGVGGGPPDGTDSIADAGGDGEAVLASLVERGVVRPDGDDLRLDDRFERRWDAETETLRAASLDDLAAATLDATPAASHVDTFERRDRRYVILSDGSDDPGAESWLRRPVAVSETAAARALADFGVDPADRPVAAHSLGLFLTDCPACGGEVTEGLAGDCCGPPPTDAAGDPLEALVCADCGVELHLFE</sequence>
<dbReference type="InterPro" id="IPR058674">
    <property type="entry name" value="DUF8054_N"/>
</dbReference>